<protein>
    <submittedName>
        <fullName evidence="1">Uncharacterized protein</fullName>
    </submittedName>
</protein>
<gene>
    <name evidence="1" type="ORF">AL00_09415</name>
</gene>
<organism evidence="1 2">
    <name type="scientific">Sphingobium indicum F2</name>
    <dbReference type="NCBI Taxonomy" id="1450518"/>
    <lineage>
        <taxon>Bacteria</taxon>
        <taxon>Pseudomonadati</taxon>
        <taxon>Pseudomonadota</taxon>
        <taxon>Alphaproteobacteria</taxon>
        <taxon>Sphingomonadales</taxon>
        <taxon>Sphingomonadaceae</taxon>
        <taxon>Sphingobium</taxon>
    </lineage>
</organism>
<reference evidence="1 2" key="1">
    <citation type="submission" date="2014-05" db="EMBL/GenBank/DDBJ databases">
        <title>Genome Announcement of Sphingobium lucknowense F2.</title>
        <authorList>
            <person name="Lal R."/>
            <person name="Negi V."/>
            <person name="Lata P."/>
            <person name="Sangwan N."/>
            <person name="Gupta S.K."/>
            <person name="Rao D.L.N."/>
            <person name="Das S."/>
        </authorList>
    </citation>
    <scope>NUCLEOTIDE SEQUENCE [LARGE SCALE GENOMIC DNA]</scope>
    <source>
        <strain evidence="1 2">F2</strain>
    </source>
</reference>
<sequence length="67" mass="7557">MAAFPHDLVVKGITIGHFIGETREKPRTAQGIGPIIIDLHFRPNWPGLWHVMALMADQPGDDERWQA</sequence>
<evidence type="ECO:0000313" key="2">
    <source>
        <dbReference type="Proteomes" id="UP000028135"/>
    </source>
</evidence>
<dbReference type="AlphaFoldDB" id="A0A8E1C385"/>
<proteinExistence type="predicted"/>
<name>A0A8E1C385_9SPHN</name>
<accession>A0A8E1C385</accession>
<dbReference type="Proteomes" id="UP000028135">
    <property type="component" value="Unassembled WGS sequence"/>
</dbReference>
<dbReference type="EMBL" id="JANF02000048">
    <property type="protein sequence ID" value="KER36683.1"/>
    <property type="molecule type" value="Genomic_DNA"/>
</dbReference>
<evidence type="ECO:0000313" key="1">
    <source>
        <dbReference type="EMBL" id="KER36683.1"/>
    </source>
</evidence>
<comment type="caution">
    <text evidence="1">The sequence shown here is derived from an EMBL/GenBank/DDBJ whole genome shotgun (WGS) entry which is preliminary data.</text>
</comment>